<dbReference type="AlphaFoldDB" id="A0A0E9X5S4"/>
<evidence type="ECO:0008006" key="16">
    <source>
        <dbReference type="Google" id="ProtNLM"/>
    </source>
</evidence>
<evidence type="ECO:0000256" key="11">
    <source>
        <dbReference type="SAM" id="MobiDB-lite"/>
    </source>
</evidence>
<protein>
    <recommendedName>
        <fullName evidence="16">Selenoprotein S</fullName>
    </recommendedName>
</protein>
<evidence type="ECO:0000256" key="10">
    <source>
        <dbReference type="SAM" id="Coils"/>
    </source>
</evidence>
<dbReference type="Pfam" id="PF06936">
    <property type="entry name" value="Selenoprotein_S"/>
    <property type="match status" value="1"/>
</dbReference>
<dbReference type="PANTHER" id="PTHR28621">
    <property type="entry name" value="SELENOPROTEIN S"/>
    <property type="match status" value="1"/>
</dbReference>
<keyword evidence="5 12" id="KW-0812">Transmembrane</keyword>
<keyword evidence="15" id="KW-1185">Reference proteome</keyword>
<feature type="transmembrane region" description="Helical" evidence="12">
    <location>
        <begin position="28"/>
        <end position="50"/>
    </location>
</feature>
<gene>
    <name evidence="14" type="ORF">ANANG_G00207750</name>
</gene>
<evidence type="ECO:0000256" key="6">
    <source>
        <dbReference type="ARBA" id="ARBA00022824"/>
    </source>
</evidence>
<evidence type="ECO:0000256" key="12">
    <source>
        <dbReference type="SAM" id="Phobius"/>
    </source>
</evidence>
<dbReference type="EMBL" id="JAFIRN010000011">
    <property type="protein sequence ID" value="KAG5839702.1"/>
    <property type="molecule type" value="Genomic_DNA"/>
</dbReference>
<dbReference type="OMA" id="KIAMWEN"/>
<name>A0A0E9X5S4_ANGAN</name>
<keyword evidence="7" id="KW-0712">Selenocysteine</keyword>
<comment type="similarity">
    <text evidence="3">Belongs to the selenoprotein S family.</text>
</comment>
<keyword evidence="10" id="KW-0175">Coiled coil</keyword>
<dbReference type="GO" id="GO:0036502">
    <property type="term" value="C:Derlin-1-VIMP complex"/>
    <property type="evidence" value="ECO:0007669"/>
    <property type="project" value="TreeGrafter"/>
</dbReference>
<dbReference type="GO" id="GO:0030968">
    <property type="term" value="P:endoplasmic reticulum unfolded protein response"/>
    <property type="evidence" value="ECO:0007669"/>
    <property type="project" value="TreeGrafter"/>
</dbReference>
<dbReference type="Gene3D" id="6.10.250.2950">
    <property type="match status" value="1"/>
</dbReference>
<evidence type="ECO:0000256" key="8">
    <source>
        <dbReference type="ARBA" id="ARBA00022989"/>
    </source>
</evidence>
<evidence type="ECO:0000256" key="2">
    <source>
        <dbReference type="ARBA" id="ARBA00004496"/>
    </source>
</evidence>
<evidence type="ECO:0000256" key="1">
    <source>
        <dbReference type="ARBA" id="ARBA00004389"/>
    </source>
</evidence>
<evidence type="ECO:0000313" key="15">
    <source>
        <dbReference type="Proteomes" id="UP001044222"/>
    </source>
</evidence>
<accession>A0A0E9X5S4</accession>
<evidence type="ECO:0000256" key="9">
    <source>
        <dbReference type="ARBA" id="ARBA00023136"/>
    </source>
</evidence>
<keyword evidence="8 12" id="KW-1133">Transmembrane helix</keyword>
<evidence type="ECO:0000256" key="5">
    <source>
        <dbReference type="ARBA" id="ARBA00022692"/>
    </source>
</evidence>
<evidence type="ECO:0000256" key="7">
    <source>
        <dbReference type="ARBA" id="ARBA00022933"/>
    </source>
</evidence>
<dbReference type="GO" id="GO:0036513">
    <property type="term" value="C:Derlin-1 retrotranslocation complex"/>
    <property type="evidence" value="ECO:0007669"/>
    <property type="project" value="TreeGrafter"/>
</dbReference>
<reference evidence="13" key="2">
    <citation type="journal article" date="2015" name="Fish Shellfish Immunol.">
        <title>Early steps in the European eel (Anguilla anguilla)-Vibrio vulnificus interaction in the gills: Role of the RtxA13 toxin.</title>
        <authorList>
            <person name="Callol A."/>
            <person name="Pajuelo D."/>
            <person name="Ebbesson L."/>
            <person name="Teles M."/>
            <person name="MacKenzie S."/>
            <person name="Amaro C."/>
        </authorList>
    </citation>
    <scope>NUCLEOTIDE SEQUENCE</scope>
</reference>
<dbReference type="Proteomes" id="UP001044222">
    <property type="component" value="Chromosome 11"/>
</dbReference>
<evidence type="ECO:0000256" key="3">
    <source>
        <dbReference type="ARBA" id="ARBA00011034"/>
    </source>
</evidence>
<feature type="compositionally biased region" description="Polar residues" evidence="11">
    <location>
        <begin position="136"/>
        <end position="148"/>
    </location>
</feature>
<keyword evidence="6" id="KW-0256">Endoplasmic reticulum</keyword>
<dbReference type="InterPro" id="IPR009703">
    <property type="entry name" value="Selenoprotein_S"/>
</dbReference>
<evidence type="ECO:0000256" key="4">
    <source>
        <dbReference type="ARBA" id="ARBA00022490"/>
    </source>
</evidence>
<keyword evidence="4" id="KW-0963">Cytoplasm</keyword>
<feature type="coiled-coil region" evidence="10">
    <location>
        <begin position="88"/>
        <end position="119"/>
    </location>
</feature>
<comment type="subcellular location">
    <subcellularLocation>
        <location evidence="2">Cytoplasm</location>
    </subcellularLocation>
    <subcellularLocation>
        <location evidence="1">Endoplasmic reticulum membrane</location>
        <topology evidence="1">Single-pass membrane protein</topology>
    </subcellularLocation>
</comment>
<dbReference type="EMBL" id="GBXM01010628">
    <property type="protein sequence ID" value="JAH97949.1"/>
    <property type="molecule type" value="Transcribed_RNA"/>
</dbReference>
<evidence type="ECO:0000313" key="13">
    <source>
        <dbReference type="EMBL" id="JAH97949.1"/>
    </source>
</evidence>
<sequence>MEADEETTEIKTETTVENQDLSFLQQTVGVFVAEYGWCLLLLCVGVYLLIQHLSKRRSSQEAHWSGQGTDEVDTVAVVKRQEALEASRRRMQEELNAKAMQYKEKQQTLQEEKRKQKIEMWESMQQGKSYQGNANVLNSTEEASTSTVVKPKSDKKPLRNSGFNPLTGEGGGACVWRPGRRGPSAGG</sequence>
<proteinExistence type="inferred from homology"/>
<reference evidence="14" key="3">
    <citation type="submission" date="2021-01" db="EMBL/GenBank/DDBJ databases">
        <title>A chromosome-scale assembly of European eel, Anguilla anguilla.</title>
        <authorList>
            <person name="Henkel C."/>
            <person name="Jong-Raadsen S.A."/>
            <person name="Dufour S."/>
            <person name="Weltzien F.-A."/>
            <person name="Palstra A.P."/>
            <person name="Pelster B."/>
            <person name="Spaink H.P."/>
            <person name="Van Den Thillart G.E."/>
            <person name="Jansen H."/>
            <person name="Zahm M."/>
            <person name="Klopp C."/>
            <person name="Cedric C."/>
            <person name="Louis A."/>
            <person name="Berthelot C."/>
            <person name="Parey E."/>
            <person name="Roest Crollius H."/>
            <person name="Montfort J."/>
            <person name="Robinson-Rechavi M."/>
            <person name="Bucao C."/>
            <person name="Bouchez O."/>
            <person name="Gislard M."/>
            <person name="Lluch J."/>
            <person name="Milhes M."/>
            <person name="Lampietro C."/>
            <person name="Lopez Roques C."/>
            <person name="Donnadieu C."/>
            <person name="Braasch I."/>
            <person name="Desvignes T."/>
            <person name="Postlethwait J."/>
            <person name="Bobe J."/>
            <person name="Guiguen Y."/>
            <person name="Dirks R."/>
        </authorList>
    </citation>
    <scope>NUCLEOTIDE SEQUENCE</scope>
    <source>
        <strain evidence="14">Tag_6206</strain>
        <tissue evidence="14">Liver</tissue>
    </source>
</reference>
<keyword evidence="9 12" id="KW-0472">Membrane</keyword>
<dbReference type="PANTHER" id="PTHR28621:SF1">
    <property type="entry name" value="SELENOPROTEIN S"/>
    <property type="match status" value="1"/>
</dbReference>
<evidence type="ECO:0000313" key="14">
    <source>
        <dbReference type="EMBL" id="KAG5839702.1"/>
    </source>
</evidence>
<organism evidence="13">
    <name type="scientific">Anguilla anguilla</name>
    <name type="common">European freshwater eel</name>
    <name type="synonym">Muraena anguilla</name>
    <dbReference type="NCBI Taxonomy" id="7936"/>
    <lineage>
        <taxon>Eukaryota</taxon>
        <taxon>Metazoa</taxon>
        <taxon>Chordata</taxon>
        <taxon>Craniata</taxon>
        <taxon>Vertebrata</taxon>
        <taxon>Euteleostomi</taxon>
        <taxon>Actinopterygii</taxon>
        <taxon>Neopterygii</taxon>
        <taxon>Teleostei</taxon>
        <taxon>Anguilliformes</taxon>
        <taxon>Anguillidae</taxon>
        <taxon>Anguilla</taxon>
    </lineage>
</organism>
<feature type="region of interest" description="Disordered" evidence="11">
    <location>
        <begin position="136"/>
        <end position="187"/>
    </location>
</feature>
<dbReference type="OrthoDB" id="75792at2759"/>
<reference evidence="13" key="1">
    <citation type="submission" date="2014-11" db="EMBL/GenBank/DDBJ databases">
        <authorList>
            <person name="Amaro Gonzalez C."/>
        </authorList>
    </citation>
    <scope>NUCLEOTIDE SEQUENCE</scope>
</reference>
<dbReference type="GO" id="GO:0030970">
    <property type="term" value="P:retrograde protein transport, ER to cytosol"/>
    <property type="evidence" value="ECO:0007669"/>
    <property type="project" value="TreeGrafter"/>
</dbReference>